<evidence type="ECO:0000313" key="7">
    <source>
        <dbReference type="EMBL" id="WOG87947.1"/>
    </source>
</evidence>
<accession>A0AAF1APD0</accession>
<dbReference type="Pfam" id="PF26168">
    <property type="entry name" value="Glyco_transf_N"/>
    <property type="match status" value="1"/>
</dbReference>
<reference evidence="7" key="1">
    <citation type="journal article" date="2016" name="Nat. Genet.">
        <title>A high-quality carrot genome assembly provides new insights into carotenoid accumulation and asterid genome evolution.</title>
        <authorList>
            <person name="Iorizzo M."/>
            <person name="Ellison S."/>
            <person name="Senalik D."/>
            <person name="Zeng P."/>
            <person name="Satapoomin P."/>
            <person name="Huang J."/>
            <person name="Bowman M."/>
            <person name="Iovene M."/>
            <person name="Sanseverino W."/>
            <person name="Cavagnaro P."/>
            <person name="Yildiz M."/>
            <person name="Macko-Podgorni A."/>
            <person name="Moranska E."/>
            <person name="Grzebelus E."/>
            <person name="Grzebelus D."/>
            <person name="Ashrafi H."/>
            <person name="Zheng Z."/>
            <person name="Cheng S."/>
            <person name="Spooner D."/>
            <person name="Van Deynze A."/>
            <person name="Simon P."/>
        </authorList>
    </citation>
    <scope>NUCLEOTIDE SEQUENCE</scope>
    <source>
        <tissue evidence="7">Leaf</tissue>
    </source>
</reference>
<dbReference type="Proteomes" id="UP000077755">
    <property type="component" value="Chromosome 2"/>
</dbReference>
<keyword evidence="5" id="KW-0414">Isoprene biosynthesis</keyword>
<proteinExistence type="inferred from homology"/>
<evidence type="ECO:0000256" key="4">
    <source>
        <dbReference type="ARBA" id="ARBA00022679"/>
    </source>
</evidence>
<dbReference type="InterPro" id="IPR058980">
    <property type="entry name" value="Glyco_transf_N"/>
</dbReference>
<dbReference type="SUPFAM" id="SSF53756">
    <property type="entry name" value="UDP-Glycosyltransferase/glycogen phosphorylase"/>
    <property type="match status" value="1"/>
</dbReference>
<sequence>MATRNTSNLSVLMLPWLAHGHISPYLDLAKKLSTRNFNIFLCSTPINLESVKNKVTGKWSESIQLVELNLPPSPDLPPHYHTTNGLPPHLMGSLKTAFADSSANFLTIFESVKPDMLIYDYNQSWAADIALSNNIPAVQFLLSSAIFSSLRRQMLYSDSSVTYPFPISIHKYFTEKMKARLKSSPDDAKYIDRARGASKKSRVILLRISREIEGKYVDYISNLSQKKTIPVGSLVQESLQETGDDCTETIQFLDKKDKSSVVFVSFGSEYFLKRKIQEVAYGLELSRLNFIWVIRFPFGENIKIEEALPIGFLDRVGDRGLVVEGWAPHARILHHSSTGGFISHCGWSSMMESMMFGVQVIAMPMHIDQPFNTVVVKEVGVGQEVERDEDVRFKREEISKVIRNVVIEKSGETVRRKAKEMREMIREKGEKEIDEVVGGARKLLQGEERQSYIFHNVIVVQKIVKNLGR</sequence>
<dbReference type="KEGG" id="dcr:108207576"/>
<comment type="pathway">
    <text evidence="1">Secondary metabolite biosynthesis; terpenoid biosynthesis.</text>
</comment>
<evidence type="ECO:0000256" key="1">
    <source>
        <dbReference type="ARBA" id="ARBA00004721"/>
    </source>
</evidence>
<keyword evidence="4" id="KW-0808">Transferase</keyword>
<keyword evidence="3" id="KW-0328">Glycosyltransferase</keyword>
<dbReference type="GO" id="GO:0016138">
    <property type="term" value="P:glycoside biosynthetic process"/>
    <property type="evidence" value="ECO:0007669"/>
    <property type="project" value="UniProtKB-ARBA"/>
</dbReference>
<evidence type="ECO:0000256" key="3">
    <source>
        <dbReference type="ARBA" id="ARBA00022676"/>
    </source>
</evidence>
<evidence type="ECO:0000259" key="6">
    <source>
        <dbReference type="Pfam" id="PF26168"/>
    </source>
</evidence>
<dbReference type="PANTHER" id="PTHR48044">
    <property type="entry name" value="GLYCOSYLTRANSFERASE"/>
    <property type="match status" value="1"/>
</dbReference>
<evidence type="ECO:0000313" key="8">
    <source>
        <dbReference type="Proteomes" id="UP000077755"/>
    </source>
</evidence>
<dbReference type="Pfam" id="PF00201">
    <property type="entry name" value="UDPGT"/>
    <property type="match status" value="1"/>
</dbReference>
<keyword evidence="8" id="KW-1185">Reference proteome</keyword>
<reference evidence="7" key="2">
    <citation type="submission" date="2022-03" db="EMBL/GenBank/DDBJ databases">
        <title>Draft title - Genomic analysis of global carrot germplasm unveils the trajectory of domestication and the origin of high carotenoid orange carrot.</title>
        <authorList>
            <person name="Iorizzo M."/>
            <person name="Ellison S."/>
            <person name="Senalik D."/>
            <person name="Macko-Podgorni A."/>
            <person name="Grzebelus D."/>
            <person name="Bostan H."/>
            <person name="Rolling W."/>
            <person name="Curaba J."/>
            <person name="Simon P."/>
        </authorList>
    </citation>
    <scope>NUCLEOTIDE SEQUENCE</scope>
    <source>
        <tissue evidence="7">Leaf</tissue>
    </source>
</reference>
<dbReference type="PANTHER" id="PTHR48044:SF39">
    <property type="entry name" value="GLYCOSYLTRANSFERASE"/>
    <property type="match status" value="1"/>
</dbReference>
<dbReference type="InterPro" id="IPR002213">
    <property type="entry name" value="UDP_glucos_trans"/>
</dbReference>
<feature type="domain" description="Glycosyltransferase N-terminal" evidence="6">
    <location>
        <begin position="9"/>
        <end position="228"/>
    </location>
</feature>
<dbReference type="GO" id="GO:0008194">
    <property type="term" value="F:UDP-glycosyltransferase activity"/>
    <property type="evidence" value="ECO:0007669"/>
    <property type="project" value="InterPro"/>
</dbReference>
<dbReference type="EMBL" id="CP093344">
    <property type="protein sequence ID" value="WOG87947.1"/>
    <property type="molecule type" value="Genomic_DNA"/>
</dbReference>
<evidence type="ECO:0000256" key="2">
    <source>
        <dbReference type="ARBA" id="ARBA00009995"/>
    </source>
</evidence>
<dbReference type="GO" id="GO:0008299">
    <property type="term" value="P:isoprenoid biosynthetic process"/>
    <property type="evidence" value="ECO:0007669"/>
    <property type="project" value="UniProtKB-KW"/>
</dbReference>
<gene>
    <name evidence="7" type="ORF">DCAR_0207180</name>
</gene>
<dbReference type="FunFam" id="3.40.50.2000:FF:000060">
    <property type="entry name" value="Glycosyltransferase"/>
    <property type="match status" value="1"/>
</dbReference>
<evidence type="ECO:0000256" key="5">
    <source>
        <dbReference type="ARBA" id="ARBA00023229"/>
    </source>
</evidence>
<dbReference type="AlphaFoldDB" id="A0AAF1APD0"/>
<comment type="similarity">
    <text evidence="2">Belongs to the UDP-glycosyltransferase family.</text>
</comment>
<dbReference type="CDD" id="cd03784">
    <property type="entry name" value="GT1_Gtf-like"/>
    <property type="match status" value="1"/>
</dbReference>
<name>A0AAF1APD0_DAUCS</name>
<organism evidence="7 8">
    <name type="scientific">Daucus carota subsp. sativus</name>
    <name type="common">Carrot</name>
    <dbReference type="NCBI Taxonomy" id="79200"/>
    <lineage>
        <taxon>Eukaryota</taxon>
        <taxon>Viridiplantae</taxon>
        <taxon>Streptophyta</taxon>
        <taxon>Embryophyta</taxon>
        <taxon>Tracheophyta</taxon>
        <taxon>Spermatophyta</taxon>
        <taxon>Magnoliopsida</taxon>
        <taxon>eudicotyledons</taxon>
        <taxon>Gunneridae</taxon>
        <taxon>Pentapetalae</taxon>
        <taxon>asterids</taxon>
        <taxon>campanulids</taxon>
        <taxon>Apiales</taxon>
        <taxon>Apiaceae</taxon>
        <taxon>Apioideae</taxon>
        <taxon>Scandiceae</taxon>
        <taxon>Daucinae</taxon>
        <taxon>Daucus</taxon>
        <taxon>Daucus sect. Daucus</taxon>
    </lineage>
</organism>
<dbReference type="Gene3D" id="3.40.50.2000">
    <property type="entry name" value="Glycogen Phosphorylase B"/>
    <property type="match status" value="2"/>
</dbReference>
<protein>
    <recommendedName>
        <fullName evidence="6">Glycosyltransferase N-terminal domain-containing protein</fullName>
    </recommendedName>
</protein>